<reference evidence="1 2" key="1">
    <citation type="journal article" date="2016" name="DNA Res.">
        <title>The complete genome sequencing of Prevotella intermedia strain OMA14 and a subsequent fine-scale, intra-species genomic comparison reveal an unusual amplification of conjugative and mobile transposons and identify a novel Prevotella-lineage-specific repeat.</title>
        <authorList>
            <person name="Naito M."/>
            <person name="Ogura Y."/>
            <person name="Itoh T."/>
            <person name="Shoji M."/>
            <person name="Okamoto M."/>
            <person name="Hayashi T."/>
            <person name="Nakayama K."/>
        </authorList>
    </citation>
    <scope>NUCLEOTIDE SEQUENCE [LARGE SCALE GENOMIC DNA]</scope>
    <source>
        <strain evidence="1 2">OMA14</strain>
    </source>
</reference>
<protein>
    <recommendedName>
        <fullName evidence="3">ATP-dependent DNA helicase RuvA</fullName>
    </recommendedName>
</protein>
<gene>
    <name evidence="1" type="ORF">PIOMA14_II_0058</name>
</gene>
<sequence>MKKWTLQRDSMKKYLLMGLVAICLCIVASACNSRNDMNYSTRTKFPWVPDISAPLNYPVEIKYAYLCYGTEGDRYPVMSTYTYDGIGVSKGAVSFEDYEKEGGLDIPNGIEIVWLSFAESKIYKLHTTFSQNLQNEMLRLFREGFYAKRYDKHNNYSTLLMTMLPGGKVWLYMNGSGKTVLVCDTLQAEPIEMTLEEFSKNASNVSNSVKEYSEGNFDKEQIADIKANGIPFELWERYRERFNYDFKFEFEDNNSKLDTLYLLYKFINGELYYPTDEAKVSLLSRPKELYLEWSVGDTKYKGRFFFNEKEVLEGFSKMYSSTKRSQKGTLIVKTSKYNNKFDIYLEIEGNKYFFKKTKIHVFRITPENKNDDDHLYYWNYEGEDVEQYLGE</sequence>
<organism evidence="1 2">
    <name type="scientific">Prevotella intermedia</name>
    <dbReference type="NCBI Taxonomy" id="28131"/>
    <lineage>
        <taxon>Bacteria</taxon>
        <taxon>Pseudomonadati</taxon>
        <taxon>Bacteroidota</taxon>
        <taxon>Bacteroidia</taxon>
        <taxon>Bacteroidales</taxon>
        <taxon>Prevotellaceae</taxon>
        <taxon>Prevotella</taxon>
    </lineage>
</organism>
<proteinExistence type="predicted"/>
<dbReference type="Pfam" id="PF11153">
    <property type="entry name" value="DUF2931"/>
    <property type="match status" value="1"/>
</dbReference>
<dbReference type="InterPro" id="IPR021326">
    <property type="entry name" value="DUF2931"/>
</dbReference>
<dbReference type="AlphaFoldDB" id="A0A0S3UM77"/>
<accession>A0A0S3UM77</accession>
<dbReference type="RefSeq" id="WP_232510439.1">
    <property type="nucleotide sequence ID" value="NZ_AP014598.1"/>
</dbReference>
<evidence type="ECO:0000313" key="2">
    <source>
        <dbReference type="Proteomes" id="UP000217431"/>
    </source>
</evidence>
<name>A0A0S3UM77_PREIN</name>
<dbReference type="Proteomes" id="UP000217431">
    <property type="component" value="Chromosome II"/>
</dbReference>
<evidence type="ECO:0000313" key="1">
    <source>
        <dbReference type="EMBL" id="BAU18563.1"/>
    </source>
</evidence>
<dbReference type="EMBL" id="AP014598">
    <property type="protein sequence ID" value="BAU18563.1"/>
    <property type="molecule type" value="Genomic_DNA"/>
</dbReference>
<dbReference type="PROSITE" id="PS51257">
    <property type="entry name" value="PROKAR_LIPOPROTEIN"/>
    <property type="match status" value="1"/>
</dbReference>
<evidence type="ECO:0008006" key="3">
    <source>
        <dbReference type="Google" id="ProtNLM"/>
    </source>
</evidence>